<reference evidence="2 3" key="1">
    <citation type="journal article" date="2019" name="Int. J. Syst. Evol. Microbiol.">
        <title>The Global Catalogue of Microorganisms (GCM) 10K type strain sequencing project: providing services to taxonomists for standard genome sequencing and annotation.</title>
        <authorList>
            <consortium name="The Broad Institute Genomics Platform"/>
            <consortium name="The Broad Institute Genome Sequencing Center for Infectious Disease"/>
            <person name="Wu L."/>
            <person name="Ma J."/>
        </authorList>
    </citation>
    <scope>NUCLEOTIDE SEQUENCE [LARGE SCALE GENOMIC DNA]</scope>
    <source>
        <strain evidence="2 3">CGMCC 1.12125</strain>
    </source>
</reference>
<dbReference type="InterPro" id="IPR002586">
    <property type="entry name" value="CobQ/CobB/MinD/ParA_Nub-bd_dom"/>
</dbReference>
<dbReference type="PANTHER" id="PTHR43384:SF10">
    <property type="entry name" value="ATPASE INVOLVED IN CHROMOSOME PARTITIONING, PARA_MIND FAMILY"/>
    <property type="match status" value="1"/>
</dbReference>
<feature type="domain" description="CobQ/CobB/MinD/ParA nucleotide binding" evidence="1">
    <location>
        <begin position="6"/>
        <end position="200"/>
    </location>
</feature>
<dbReference type="InterPro" id="IPR050625">
    <property type="entry name" value="ParA/MinD_ATPase"/>
</dbReference>
<dbReference type="RefSeq" id="WP_247377231.1">
    <property type="nucleotide sequence ID" value="NZ_JALLGV010000003.1"/>
</dbReference>
<dbReference type="Pfam" id="PF01656">
    <property type="entry name" value="CbiA"/>
    <property type="match status" value="1"/>
</dbReference>
<gene>
    <name evidence="2" type="ORF">ACFR9U_01935</name>
</gene>
<organism evidence="2 3">
    <name type="scientific">Halorientalis brevis</name>
    <dbReference type="NCBI Taxonomy" id="1126241"/>
    <lineage>
        <taxon>Archaea</taxon>
        <taxon>Methanobacteriati</taxon>
        <taxon>Methanobacteriota</taxon>
        <taxon>Stenosarchaea group</taxon>
        <taxon>Halobacteria</taxon>
        <taxon>Halobacteriales</taxon>
        <taxon>Haloarculaceae</taxon>
        <taxon>Halorientalis</taxon>
    </lineage>
</organism>
<name>A0ABD6C8L2_9EURY</name>
<dbReference type="Gene3D" id="3.40.50.300">
    <property type="entry name" value="P-loop containing nucleotide triphosphate hydrolases"/>
    <property type="match status" value="1"/>
</dbReference>
<dbReference type="SUPFAM" id="SSF52540">
    <property type="entry name" value="P-loop containing nucleoside triphosphate hydrolases"/>
    <property type="match status" value="1"/>
</dbReference>
<evidence type="ECO:0000313" key="2">
    <source>
        <dbReference type="EMBL" id="MFD1585728.1"/>
    </source>
</evidence>
<accession>A0ABD6C8L2</accession>
<dbReference type="Proteomes" id="UP001597119">
    <property type="component" value="Unassembled WGS sequence"/>
</dbReference>
<sequence length="239" mass="24849">MVGDIVTVAGGKGGIGKTTTAINAGVALQEAGHETVVVDADLGMTNLGKILDLDHQPRLHHVLAGEAEMSEAITDGPEGLSILAGHESLEAFAHGDPSNLRPVLHSLARNYDVVLVDTGAGVSQETMIPMDASDGVLLVTTPKSVSIVDARKMSELAERVETDVVGAVVTKADKDTAVSAVADELDEEILSVVPQDDVAAAEEPLVVTASESYAAQAYRRLAMKLTDYVGTPVKQTAES</sequence>
<dbReference type="PANTHER" id="PTHR43384">
    <property type="entry name" value="SEPTUM SITE-DETERMINING PROTEIN MIND HOMOLOG, CHLOROPLASTIC-RELATED"/>
    <property type="match status" value="1"/>
</dbReference>
<dbReference type="AlphaFoldDB" id="A0ABD6C8L2"/>
<dbReference type="EMBL" id="JBHUDJ010000001">
    <property type="protein sequence ID" value="MFD1585728.1"/>
    <property type="molecule type" value="Genomic_DNA"/>
</dbReference>
<dbReference type="InterPro" id="IPR027417">
    <property type="entry name" value="P-loop_NTPase"/>
</dbReference>
<evidence type="ECO:0000259" key="1">
    <source>
        <dbReference type="Pfam" id="PF01656"/>
    </source>
</evidence>
<keyword evidence="3" id="KW-1185">Reference proteome</keyword>
<evidence type="ECO:0000313" key="3">
    <source>
        <dbReference type="Proteomes" id="UP001597119"/>
    </source>
</evidence>
<comment type="caution">
    <text evidence="2">The sequence shown here is derived from an EMBL/GenBank/DDBJ whole genome shotgun (WGS) entry which is preliminary data.</text>
</comment>
<proteinExistence type="predicted"/>
<protein>
    <submittedName>
        <fullName evidence="2">MinD/ParA family protein</fullName>
    </submittedName>
</protein>